<evidence type="ECO:0000313" key="3">
    <source>
        <dbReference type="Proteomes" id="UP000726136"/>
    </source>
</evidence>
<evidence type="ECO:0000259" key="1">
    <source>
        <dbReference type="Pfam" id="PF01609"/>
    </source>
</evidence>
<dbReference type="Pfam" id="PF01609">
    <property type="entry name" value="DDE_Tnp_1"/>
    <property type="match status" value="1"/>
</dbReference>
<proteinExistence type="predicted"/>
<dbReference type="PANTHER" id="PTHR34614">
    <property type="match status" value="1"/>
</dbReference>
<reference evidence="2 3" key="1">
    <citation type="journal article" date="2021" name="PeerJ">
        <title>Analysis of 44 Vibrio anguillarum genomes reveals high genetic diversity.</title>
        <authorList>
            <person name="Hansen M.J."/>
            <person name="Dalsgaard I."/>
        </authorList>
    </citation>
    <scope>NUCLEOTIDE SEQUENCE [LARGE SCALE GENOMIC DNA]</scope>
    <source>
        <strain evidence="2 3">040915-1/1B</strain>
    </source>
</reference>
<sequence length="233" mass="26289">TGVSDLFQGLSARTISHLKLPCEGLNLDSTSIHVDGEYKDEDGNTAIQLVRGYSRDHRPELNQVVLNLITENQAGIPVYMQAASGNINDNEGFKNIIKQHVKSLKAAYHNRYFIGDAALYTIGSVQSFDEQNELFISRAPQKLNLVKDAISEQHNYLFTELGNGYSATWIDSNYGGVKQRWLLVFSEQAKKREQYTLDKRMLKDSNAALKSLKKLSKERFACHADAMKMLGIW</sequence>
<dbReference type="NCBIfam" id="NF033559">
    <property type="entry name" value="transpos_IS1634"/>
    <property type="match status" value="1"/>
</dbReference>
<organism evidence="2 3">
    <name type="scientific">Vibrio anguillarum</name>
    <name type="common">Listonella anguillarum</name>
    <dbReference type="NCBI Taxonomy" id="55601"/>
    <lineage>
        <taxon>Bacteria</taxon>
        <taxon>Pseudomonadati</taxon>
        <taxon>Pseudomonadota</taxon>
        <taxon>Gammaproteobacteria</taxon>
        <taxon>Vibrionales</taxon>
        <taxon>Vibrionaceae</taxon>
        <taxon>Vibrio</taxon>
    </lineage>
</organism>
<dbReference type="EMBL" id="RDPI01001240">
    <property type="protein sequence ID" value="MBF4376927.1"/>
    <property type="molecule type" value="Genomic_DNA"/>
</dbReference>
<comment type="caution">
    <text evidence="2">The sequence shown here is derived from an EMBL/GenBank/DDBJ whole genome shotgun (WGS) entry which is preliminary data.</text>
</comment>
<feature type="non-terminal residue" evidence="2">
    <location>
        <position position="1"/>
    </location>
</feature>
<dbReference type="InterPro" id="IPR002559">
    <property type="entry name" value="Transposase_11"/>
</dbReference>
<evidence type="ECO:0000313" key="2">
    <source>
        <dbReference type="EMBL" id="MBF4376927.1"/>
    </source>
</evidence>
<feature type="domain" description="Transposase IS4-like" evidence="1">
    <location>
        <begin position="27"/>
        <end position="157"/>
    </location>
</feature>
<feature type="non-terminal residue" evidence="2">
    <location>
        <position position="233"/>
    </location>
</feature>
<keyword evidence="3" id="KW-1185">Reference proteome</keyword>
<name>A0ABR9ZG21_VIBAN</name>
<dbReference type="Proteomes" id="UP000726136">
    <property type="component" value="Unassembled WGS sequence"/>
</dbReference>
<gene>
    <name evidence="2" type="ORF">EAY46_28545</name>
</gene>
<dbReference type="PANTHER" id="PTHR34614:SF2">
    <property type="entry name" value="TRANSPOSASE IS4-LIKE DOMAIN-CONTAINING PROTEIN"/>
    <property type="match status" value="1"/>
</dbReference>
<dbReference type="InterPro" id="IPR047654">
    <property type="entry name" value="IS1634_transpos"/>
</dbReference>
<accession>A0ABR9ZG21</accession>
<protein>
    <submittedName>
        <fullName evidence="2">IS1634-like element ISVa17 family transposase</fullName>
    </submittedName>
</protein>